<keyword evidence="1" id="KW-1185">Reference proteome</keyword>
<protein>
    <submittedName>
        <fullName evidence="2">Pentatricopeptide repeat-containing protein</fullName>
    </submittedName>
</protein>
<name>A0A1I8AX08_9BILA</name>
<proteinExistence type="predicted"/>
<evidence type="ECO:0000313" key="2">
    <source>
        <dbReference type="WBParaSite" id="L893_g9821.t1"/>
    </source>
</evidence>
<dbReference type="AlphaFoldDB" id="A0A1I8AX08"/>
<dbReference type="WBParaSite" id="L893_g9821.t1">
    <property type="protein sequence ID" value="L893_g9821.t1"/>
    <property type="gene ID" value="L893_g9821"/>
</dbReference>
<evidence type="ECO:0000313" key="1">
    <source>
        <dbReference type="Proteomes" id="UP000095287"/>
    </source>
</evidence>
<accession>A0A1I8AX08</accession>
<dbReference type="Proteomes" id="UP000095287">
    <property type="component" value="Unplaced"/>
</dbReference>
<sequence length="160" mass="17947">MASASKLQPGSSSNYKHELLLFCIRPRTTMCVRKPSAVGRTYRKGENDCVESDPPKQHSGPADLRILGKKFISRTGILKEVMESFVMTPSTDSELPIQTTSRVMVIPKMKGLKATKQFDKRLSEAVSIVELRRVERKQFLSPMVSYAMTYLSAGETRSTE</sequence>
<organism evidence="1 2">
    <name type="scientific">Steinernema glaseri</name>
    <dbReference type="NCBI Taxonomy" id="37863"/>
    <lineage>
        <taxon>Eukaryota</taxon>
        <taxon>Metazoa</taxon>
        <taxon>Ecdysozoa</taxon>
        <taxon>Nematoda</taxon>
        <taxon>Chromadorea</taxon>
        <taxon>Rhabditida</taxon>
        <taxon>Tylenchina</taxon>
        <taxon>Panagrolaimomorpha</taxon>
        <taxon>Strongyloidoidea</taxon>
        <taxon>Steinernematidae</taxon>
        <taxon>Steinernema</taxon>
    </lineage>
</organism>
<reference evidence="2" key="1">
    <citation type="submission" date="2016-11" db="UniProtKB">
        <authorList>
            <consortium name="WormBaseParasite"/>
        </authorList>
    </citation>
    <scope>IDENTIFICATION</scope>
</reference>